<keyword evidence="1" id="KW-0677">Repeat</keyword>
<dbReference type="Pfam" id="PF13041">
    <property type="entry name" value="PPR_2"/>
    <property type="match status" value="7"/>
</dbReference>
<comment type="caution">
    <text evidence="4">The sequence shown here is derived from an EMBL/GenBank/DDBJ whole genome shotgun (WGS) entry which is preliminary data.</text>
</comment>
<dbReference type="PROSITE" id="PS51375">
    <property type="entry name" value="PPR"/>
    <property type="match status" value="16"/>
</dbReference>
<feature type="repeat" description="PPR" evidence="2">
    <location>
        <begin position="784"/>
        <end position="818"/>
    </location>
</feature>
<feature type="repeat" description="PPR" evidence="2">
    <location>
        <begin position="714"/>
        <end position="748"/>
    </location>
</feature>
<evidence type="ECO:0000256" key="1">
    <source>
        <dbReference type="ARBA" id="ARBA00022737"/>
    </source>
</evidence>
<reference evidence="4" key="1">
    <citation type="submission" date="2023-03" db="EMBL/GenBank/DDBJ databases">
        <title>Chromosome-scale reference genome and RAD-based genetic map of yellow starthistle (Centaurea solstitialis) reveal putative structural variation and QTLs associated with invader traits.</title>
        <authorList>
            <person name="Reatini B."/>
            <person name="Cang F.A."/>
            <person name="Jiang Q."/>
            <person name="Mckibben M.T.W."/>
            <person name="Barker M.S."/>
            <person name="Rieseberg L.H."/>
            <person name="Dlugosch K.M."/>
        </authorList>
    </citation>
    <scope>NUCLEOTIDE SEQUENCE</scope>
    <source>
        <strain evidence="4">CAN-66</strain>
        <tissue evidence="4">Leaf</tissue>
    </source>
</reference>
<feature type="repeat" description="PPR" evidence="2">
    <location>
        <begin position="922"/>
        <end position="956"/>
    </location>
</feature>
<dbReference type="Gene3D" id="1.25.40.10">
    <property type="entry name" value="Tetratricopeptide repeat domain"/>
    <property type="match status" value="7"/>
</dbReference>
<feature type="repeat" description="PPR" evidence="2">
    <location>
        <begin position="559"/>
        <end position="593"/>
    </location>
</feature>
<dbReference type="PANTHER" id="PTHR47932:SF63">
    <property type="entry name" value="OS08G0290000 PROTEIN"/>
    <property type="match status" value="1"/>
</dbReference>
<feature type="repeat" description="PPR" evidence="2">
    <location>
        <begin position="454"/>
        <end position="488"/>
    </location>
</feature>
<dbReference type="InterPro" id="IPR002885">
    <property type="entry name" value="PPR_rpt"/>
</dbReference>
<gene>
    <name evidence="4" type="ORF">OSB04_013439</name>
</gene>
<feature type="repeat" description="PPR" evidence="2">
    <location>
        <begin position="308"/>
        <end position="342"/>
    </location>
</feature>
<protein>
    <recommendedName>
        <fullName evidence="6">Pentatricopeptide repeat-containing protein</fullName>
    </recommendedName>
</protein>
<organism evidence="4 5">
    <name type="scientific">Centaurea solstitialis</name>
    <name type="common">yellow star-thistle</name>
    <dbReference type="NCBI Taxonomy" id="347529"/>
    <lineage>
        <taxon>Eukaryota</taxon>
        <taxon>Viridiplantae</taxon>
        <taxon>Streptophyta</taxon>
        <taxon>Embryophyta</taxon>
        <taxon>Tracheophyta</taxon>
        <taxon>Spermatophyta</taxon>
        <taxon>Magnoliopsida</taxon>
        <taxon>eudicotyledons</taxon>
        <taxon>Gunneridae</taxon>
        <taxon>Pentapetalae</taxon>
        <taxon>asterids</taxon>
        <taxon>campanulids</taxon>
        <taxon>Asterales</taxon>
        <taxon>Asteraceae</taxon>
        <taxon>Carduoideae</taxon>
        <taxon>Cardueae</taxon>
        <taxon>Centaureinae</taxon>
        <taxon>Centaurea</taxon>
    </lineage>
</organism>
<dbReference type="EMBL" id="JARYMX010000003">
    <property type="protein sequence ID" value="KAJ9558825.1"/>
    <property type="molecule type" value="Genomic_DNA"/>
</dbReference>
<feature type="repeat" description="PPR" evidence="2">
    <location>
        <begin position="749"/>
        <end position="783"/>
    </location>
</feature>
<dbReference type="Pfam" id="PF12854">
    <property type="entry name" value="PPR_1"/>
    <property type="match status" value="2"/>
</dbReference>
<evidence type="ECO:0000313" key="4">
    <source>
        <dbReference type="EMBL" id="KAJ9558825.1"/>
    </source>
</evidence>
<evidence type="ECO:0000256" key="3">
    <source>
        <dbReference type="SAM" id="MobiDB-lite"/>
    </source>
</evidence>
<feature type="repeat" description="PPR" evidence="2">
    <location>
        <begin position="524"/>
        <end position="558"/>
    </location>
</feature>
<feature type="repeat" description="PPR" evidence="2">
    <location>
        <begin position="594"/>
        <end position="628"/>
    </location>
</feature>
<feature type="repeat" description="PPR" evidence="2">
    <location>
        <begin position="679"/>
        <end position="713"/>
    </location>
</feature>
<dbReference type="AlphaFoldDB" id="A0AA38TD89"/>
<evidence type="ECO:0000256" key="2">
    <source>
        <dbReference type="PROSITE-ProRule" id="PRU00708"/>
    </source>
</evidence>
<dbReference type="NCBIfam" id="TIGR00756">
    <property type="entry name" value="PPR"/>
    <property type="match status" value="15"/>
</dbReference>
<feature type="repeat" description="PPR" evidence="2">
    <location>
        <begin position="644"/>
        <end position="678"/>
    </location>
</feature>
<feature type="repeat" description="PPR" evidence="2">
    <location>
        <begin position="378"/>
        <end position="412"/>
    </location>
</feature>
<feature type="region of interest" description="Disordered" evidence="3">
    <location>
        <begin position="35"/>
        <end position="72"/>
    </location>
</feature>
<feature type="compositionally biased region" description="Low complexity" evidence="3">
    <location>
        <begin position="36"/>
        <end position="49"/>
    </location>
</feature>
<evidence type="ECO:0000313" key="5">
    <source>
        <dbReference type="Proteomes" id="UP001172457"/>
    </source>
</evidence>
<feature type="repeat" description="PPR" evidence="2">
    <location>
        <begin position="489"/>
        <end position="523"/>
    </location>
</feature>
<name>A0AA38TD89_9ASTR</name>
<dbReference type="Pfam" id="PF01535">
    <property type="entry name" value="PPR"/>
    <property type="match status" value="3"/>
</dbReference>
<feature type="repeat" description="PPR" evidence="2">
    <location>
        <begin position="819"/>
        <end position="853"/>
    </location>
</feature>
<keyword evidence="5" id="KW-1185">Reference proteome</keyword>
<proteinExistence type="predicted"/>
<dbReference type="InterPro" id="IPR011990">
    <property type="entry name" value="TPR-like_helical_dom_sf"/>
</dbReference>
<accession>A0AA38TD89</accession>
<sequence length="1105" mass="124653">MKRSWEKVNLHLSNRHSSPFSTLISLIQNPNSSKFSRQTSVSITTSSSSPDQLEGLIDPRFNPNPDPQSDPRISSNLAEEFAILQGSLSVHNPQSRKSSDIDLICNAIRDNVSDFDTKSRKFLSRFREKLSESLVVDVLVSLQNAELGIKFFLWAGRQIGYTHSLAVYETLLDIMGCNGNGNDSDNRLLPDRFLREIKDDDDKEVLGKLLNVLIRKHCQNGSWNLAIEELGRLKDLRYKCSKVTYNALMEVFLKSDKLDSACLVYEEMAELGHKLNGHTLGTFAYSLCKSGKWKEALDTVDKEKFAPDTILYTRMIGGLCAGSFFEEAMEFLNRMRSDSCVPNVLTYNTLLCGCLNKGKLGRCKRILSMMITEGCFPSLKIYNSLVHAYCKSDDFKYAFKLLKEMGRYGVKPGYVTYNIFIGGVCGSKEVVGPDKLEMAETAYRQMVEAGFALNRINVSNYARCLCEVGKFESAYNVISEMMSKGFVPDTSTYSNVISFLCGASKFEKAFWLFKEMKKNGVVPNVHTYTMLIDGFCKGGLILQARKWFDEMVTNGCPPNVVTYTALMHAYLKDKKIAEANELFEMMLSCDCSPNVVTITALIDGHCKAGDVEKALRIYERMKGKEIPDVNKYFTGKESNELEPNVVTYGALVDGLCKAHKVDEACKLLDVMDLERCEPNNIVYDALIDGLLKDGKLAEAQRVYSRMCERGYSPNVFTYGSMIDRMFKDNRLDLASQVLSNMLENSCPPNVVIYTEMVDGLCKVGKTDEAYRLMEMMEAKGCKPNVVTYTAMINGFGKMGKVGKSLEVFRQMGSKGCAPNYVTYTVLIHHCCVSGLLEEARGLLEEMKQTYWPKHMGSYRKVVEGFSREFLMNLGVLEGVSRYDSVPVISVYKLLFDGYRKAGELEVALELLNEVSSLCTSMDESMYFSLIESLSVSHRVEKAFELYADMIGKGGVPELSVFVNLVKGLVKVNRWEEAIQLSRSLCYMRSFLDLLDRIELLVLIRKDPTSLAYKNPRVHCSPTRTSLRMCLPAWLDQEDAGSSDHSEVRNYCSRQCYMLMGRGKYVFSLADLHITNIVDTYDLLTIFCKEVDVDEWTNLSLAETQF</sequence>
<feature type="repeat" description="PPR" evidence="2">
    <location>
        <begin position="343"/>
        <end position="377"/>
    </location>
</feature>
<evidence type="ECO:0008006" key="6">
    <source>
        <dbReference type="Google" id="ProtNLM"/>
    </source>
</evidence>
<dbReference type="SUPFAM" id="SSF48452">
    <property type="entry name" value="TPR-like"/>
    <property type="match status" value="1"/>
</dbReference>
<feature type="repeat" description="PPR" evidence="2">
    <location>
        <begin position="241"/>
        <end position="275"/>
    </location>
</feature>
<dbReference type="PANTHER" id="PTHR47932">
    <property type="entry name" value="ATPASE EXPRESSION PROTEIN 3"/>
    <property type="match status" value="1"/>
</dbReference>
<dbReference type="Proteomes" id="UP001172457">
    <property type="component" value="Chromosome 3"/>
</dbReference>